<dbReference type="InterPro" id="IPR048682">
    <property type="entry name" value="COG4"/>
</dbReference>
<feature type="region of interest" description="Disordered" evidence="9">
    <location>
        <begin position="511"/>
        <end position="540"/>
    </location>
</feature>
<keyword evidence="4" id="KW-0813">Transport</keyword>
<dbReference type="VEuPathDB" id="FungiDB:A1Q1_08081"/>
<keyword evidence="7" id="KW-0472">Membrane</keyword>
<dbReference type="EMBL" id="ALBS01000008">
    <property type="protein sequence ID" value="EJT53164.1"/>
    <property type="molecule type" value="Genomic_DNA"/>
</dbReference>
<evidence type="ECO:0000256" key="2">
    <source>
        <dbReference type="ARBA" id="ARBA00009215"/>
    </source>
</evidence>
<dbReference type="Pfam" id="PF20662">
    <property type="entry name" value="COG4_C"/>
    <property type="match status" value="1"/>
</dbReference>
<evidence type="ECO:0000256" key="6">
    <source>
        <dbReference type="ARBA" id="ARBA00023034"/>
    </source>
</evidence>
<evidence type="ECO:0000256" key="9">
    <source>
        <dbReference type="SAM" id="MobiDB-lite"/>
    </source>
</evidence>
<dbReference type="RefSeq" id="XP_014184327.1">
    <property type="nucleotide sequence ID" value="XM_014328852.1"/>
</dbReference>
<evidence type="ECO:0000256" key="7">
    <source>
        <dbReference type="ARBA" id="ARBA00023136"/>
    </source>
</evidence>
<evidence type="ECO:0000259" key="10">
    <source>
        <dbReference type="SMART" id="SM00762"/>
    </source>
</evidence>
<protein>
    <recommendedName>
        <fullName evidence="3">Conserved oligomeric Golgi complex subunit 4</fullName>
    </recommendedName>
    <alternativeName>
        <fullName evidence="8">Component of oligomeric Golgi complex 4</fullName>
    </alternativeName>
</protein>
<dbReference type="Pfam" id="PF20663">
    <property type="entry name" value="COG4_N"/>
    <property type="match status" value="1"/>
</dbReference>
<keyword evidence="6" id="KW-0333">Golgi apparatus</keyword>
<dbReference type="OrthoDB" id="47059at2759"/>
<dbReference type="AlphaFoldDB" id="J8TSI0"/>
<comment type="similarity">
    <text evidence="2">Belongs to the COG4 family.</text>
</comment>
<organism evidence="11 12">
    <name type="scientific">Trichosporon asahii var. asahii (strain ATCC 90039 / CBS 2479 / JCM 2466 / KCTC 7840 / NBRC 103889/ NCYC 2677 / UAMH 7654)</name>
    <name type="common">Yeast</name>
    <dbReference type="NCBI Taxonomy" id="1186058"/>
    <lineage>
        <taxon>Eukaryota</taxon>
        <taxon>Fungi</taxon>
        <taxon>Dikarya</taxon>
        <taxon>Basidiomycota</taxon>
        <taxon>Agaricomycotina</taxon>
        <taxon>Tremellomycetes</taxon>
        <taxon>Trichosporonales</taxon>
        <taxon>Trichosporonaceae</taxon>
        <taxon>Trichosporon</taxon>
    </lineage>
</organism>
<evidence type="ECO:0000256" key="1">
    <source>
        <dbReference type="ARBA" id="ARBA00004395"/>
    </source>
</evidence>
<dbReference type="PANTHER" id="PTHR24016">
    <property type="entry name" value="CONSERVED OLIGOMERIC GOLGI COMPLEX SUBUNIT 4"/>
    <property type="match status" value="1"/>
</dbReference>
<evidence type="ECO:0000256" key="4">
    <source>
        <dbReference type="ARBA" id="ARBA00022448"/>
    </source>
</evidence>
<dbReference type="GO" id="GO:0000139">
    <property type="term" value="C:Golgi membrane"/>
    <property type="evidence" value="ECO:0007669"/>
    <property type="project" value="UniProtKB-SubCell"/>
</dbReference>
<name>J8TSI0_TRIAS</name>
<dbReference type="InterPro" id="IPR048680">
    <property type="entry name" value="COG4_N"/>
</dbReference>
<dbReference type="SMART" id="SM00762">
    <property type="entry name" value="Cog4"/>
    <property type="match status" value="1"/>
</dbReference>
<dbReference type="HOGENOM" id="CLU_014853_3_1_1"/>
<comment type="subcellular location">
    <subcellularLocation>
        <location evidence="1">Golgi apparatus membrane</location>
        <topology evidence="1">Peripheral membrane protein</topology>
    </subcellularLocation>
</comment>
<evidence type="ECO:0000256" key="5">
    <source>
        <dbReference type="ARBA" id="ARBA00022927"/>
    </source>
</evidence>
<comment type="caution">
    <text evidence="11">The sequence shown here is derived from an EMBL/GenBank/DDBJ whole genome shotgun (WGS) entry which is preliminary data.</text>
</comment>
<reference evidence="11 12" key="1">
    <citation type="journal article" date="2012" name="Eukaryot. Cell">
        <title>Draft genome sequence of CBS 2479, the standard type strain of Trichosporon asahii.</title>
        <authorList>
            <person name="Yang R.Y."/>
            <person name="Li H.T."/>
            <person name="Zhu H."/>
            <person name="Zhou G.P."/>
            <person name="Wang M."/>
            <person name="Wang L."/>
        </authorList>
    </citation>
    <scope>NUCLEOTIDE SEQUENCE [LARGE SCALE GENOMIC DNA]</scope>
    <source>
        <strain evidence="12">ATCC 90039 / CBS 2479 / JCM 2466 / KCTC 7840 / NCYC 2677 / UAMH 7654</strain>
    </source>
</reference>
<sequence>MSPTVGLTLVQPPPSCHAIDVVSLSSAPTTTPTTATTTMSAIATPSPIPSTPRTPPPLDPRAITDPSEIAAQLAALTRREAEVTLALNALISDRAGVDGALQRLQSLTPHIDSLSAQVDGVGSSSSSRPLPALRRDSQQSLGLGSPGLGQHGFGSQHFDETVLGQENEGLVSRVSRVYETSERVGGKVRRLDEEIGRVRQSADVVTEVLELKNSLANLRGYIEKHDWENAARACRRAMDVRPDVLNGGFAATVVPTTESPLPPPQQLDELRQVLLTTFRAEFELAADRRDEQEISRYFRLWPGIGAEDEGLAAYGDFVVELVQSRARKDKDGQRSSPLYYLAQLTSLLEAIAHIVDQHQPVIAKYYGRGRMGKVVARLVRESDRVVQRLVEGWEEERRVGRLIADTESSTFPLLSNPALLPPLFPSLVSTAGQLSLANLANTTSNISNALQSYAPRVKGGVTPAATPIPEEDTGPDARDVDRILGELVALGGRWALFRRFIFARLREDAEPDAATSDPSKRAEGADGAEDSGEGEVSAKTADVDESILTSSLSQRAMENLLRTYYLPLEEWYLRTAVEKAHKLDQADAGSKPYLSSILDDTFYLVKIVLSRALSSGSLDTLARMRQRVAQVLERDYIDVLSRKMEAVYAAGQGVSYDRAEKERREKDQRTAVIIYLNDLDLSGTYVERLLSEWRAQPPAVWDESELPRVTEELELFGDLALKFRLKCKAGLDALFANVLRPRVRQLLDEVYKDVRYVLDEDSFADAEERDVVRRRFVRLFTTLTEEYKAYLSDSNFQSLFALLLESLVRPWEKLAMGLQYTDFGAVRFERDIKNIVNFLNNQTSFGLNVVREKMVRLNQIALVLNFDEDELADIDNVGVPWRLSSNEIQQVLELRV</sequence>
<keyword evidence="5" id="KW-0653">Protein transport</keyword>
<proteinExistence type="inferred from homology"/>
<evidence type="ECO:0000313" key="12">
    <source>
        <dbReference type="Proteomes" id="UP000002748"/>
    </source>
</evidence>
<dbReference type="GO" id="GO:0015031">
    <property type="term" value="P:protein transport"/>
    <property type="evidence" value="ECO:0007669"/>
    <property type="project" value="UniProtKB-KW"/>
</dbReference>
<feature type="domain" description="COG4 transport protein middle alpha-helical bundle" evidence="10">
    <location>
        <begin position="267"/>
        <end position="645"/>
    </location>
</feature>
<dbReference type="Pfam" id="PF08318">
    <property type="entry name" value="COG4_m"/>
    <property type="match status" value="1"/>
</dbReference>
<accession>J8TSI0</accession>
<gene>
    <name evidence="11" type="ORF">A1Q1_08081</name>
</gene>
<evidence type="ECO:0000256" key="3">
    <source>
        <dbReference type="ARBA" id="ARBA00020975"/>
    </source>
</evidence>
<evidence type="ECO:0000313" key="11">
    <source>
        <dbReference type="EMBL" id="EJT53164.1"/>
    </source>
</evidence>
<dbReference type="KEGG" id="tasa:A1Q1_08081"/>
<dbReference type="InterPro" id="IPR013167">
    <property type="entry name" value="COG4_M"/>
</dbReference>
<dbReference type="Proteomes" id="UP000002748">
    <property type="component" value="Unassembled WGS sequence"/>
</dbReference>
<feature type="region of interest" description="Disordered" evidence="9">
    <location>
        <begin position="137"/>
        <end position="156"/>
    </location>
</feature>
<dbReference type="InterPro" id="IPR048684">
    <property type="entry name" value="COG4_C"/>
</dbReference>
<dbReference type="GeneID" id="25991593"/>
<dbReference type="PANTHER" id="PTHR24016:SF0">
    <property type="entry name" value="CONSERVED OLIGOMERIC GOLGI COMPLEX SUBUNIT 4"/>
    <property type="match status" value="1"/>
</dbReference>
<dbReference type="Gene3D" id="1.20.58.1970">
    <property type="match status" value="1"/>
</dbReference>
<evidence type="ECO:0000256" key="8">
    <source>
        <dbReference type="ARBA" id="ARBA00031340"/>
    </source>
</evidence>